<accession>A0A0L8HQ92</accession>
<name>A0A0L8HQ92_OCTBM</name>
<feature type="region of interest" description="Disordered" evidence="1">
    <location>
        <begin position="36"/>
        <end position="107"/>
    </location>
</feature>
<feature type="compositionally biased region" description="Basic and acidic residues" evidence="1">
    <location>
        <begin position="60"/>
        <end position="107"/>
    </location>
</feature>
<evidence type="ECO:0000256" key="1">
    <source>
        <dbReference type="SAM" id="MobiDB-lite"/>
    </source>
</evidence>
<reference evidence="2" key="1">
    <citation type="submission" date="2015-07" db="EMBL/GenBank/DDBJ databases">
        <title>MeaNS - Measles Nucleotide Surveillance Program.</title>
        <authorList>
            <person name="Tran T."/>
            <person name="Druce J."/>
        </authorList>
    </citation>
    <scope>NUCLEOTIDE SEQUENCE</scope>
    <source>
        <strain evidence="2">UCB-OBI-ISO-001</strain>
        <tissue evidence="2">Gonad</tissue>
    </source>
</reference>
<gene>
    <name evidence="2" type="ORF">OCBIM_22009198mg</name>
</gene>
<feature type="region of interest" description="Disordered" evidence="1">
    <location>
        <begin position="1"/>
        <end position="24"/>
    </location>
</feature>
<dbReference type="EMBL" id="KQ417572">
    <property type="protein sequence ID" value="KOF91339.1"/>
    <property type="molecule type" value="Genomic_DNA"/>
</dbReference>
<protein>
    <submittedName>
        <fullName evidence="2">Uncharacterized protein</fullName>
    </submittedName>
</protein>
<dbReference type="AlphaFoldDB" id="A0A0L8HQ92"/>
<organism evidence="2">
    <name type="scientific">Octopus bimaculoides</name>
    <name type="common">California two-spotted octopus</name>
    <dbReference type="NCBI Taxonomy" id="37653"/>
    <lineage>
        <taxon>Eukaryota</taxon>
        <taxon>Metazoa</taxon>
        <taxon>Spiralia</taxon>
        <taxon>Lophotrochozoa</taxon>
        <taxon>Mollusca</taxon>
        <taxon>Cephalopoda</taxon>
        <taxon>Coleoidea</taxon>
        <taxon>Octopodiformes</taxon>
        <taxon>Octopoda</taxon>
        <taxon>Incirrata</taxon>
        <taxon>Octopodidae</taxon>
        <taxon>Octopus</taxon>
    </lineage>
</organism>
<evidence type="ECO:0000313" key="2">
    <source>
        <dbReference type="EMBL" id="KOF91339.1"/>
    </source>
</evidence>
<sequence>MKGVGEGRGEGAEEGRRKCDRNRETNLCRENKIERLGEGGGAVMTEGQREIGVVKRKRERERERERESTREKYRVRVEREREKERDGEGRTESVKMAKEELERDKVT</sequence>
<proteinExistence type="predicted"/>